<dbReference type="InterPro" id="IPR003825">
    <property type="entry name" value="Colicin-V_CvpA"/>
</dbReference>
<evidence type="ECO:0000256" key="6">
    <source>
        <dbReference type="SAM" id="Phobius"/>
    </source>
</evidence>
<accession>A0A7W5YG62</accession>
<keyword evidence="2 6" id="KW-0812">Transmembrane</keyword>
<dbReference type="AlphaFoldDB" id="A0A7W5YG62"/>
<feature type="transmembrane region" description="Helical" evidence="6">
    <location>
        <begin position="99"/>
        <end position="120"/>
    </location>
</feature>
<dbReference type="Proteomes" id="UP000541425">
    <property type="component" value="Unassembled WGS sequence"/>
</dbReference>
<evidence type="ECO:0000256" key="5">
    <source>
        <dbReference type="SAM" id="MobiDB-lite"/>
    </source>
</evidence>
<name>A0A7W5YG62_9BACT</name>
<dbReference type="Pfam" id="PF02674">
    <property type="entry name" value="Colicin_V"/>
    <property type="match status" value="1"/>
</dbReference>
<evidence type="ECO:0000313" key="8">
    <source>
        <dbReference type="Proteomes" id="UP000541425"/>
    </source>
</evidence>
<dbReference type="PANTHER" id="PTHR37306">
    <property type="entry name" value="COLICIN V PRODUCTION PROTEIN"/>
    <property type="match status" value="1"/>
</dbReference>
<evidence type="ECO:0000256" key="4">
    <source>
        <dbReference type="ARBA" id="ARBA00023136"/>
    </source>
</evidence>
<evidence type="ECO:0000256" key="1">
    <source>
        <dbReference type="ARBA" id="ARBA00004141"/>
    </source>
</evidence>
<dbReference type="PANTHER" id="PTHR37306:SF1">
    <property type="entry name" value="COLICIN V PRODUCTION PROTEIN"/>
    <property type="match status" value="1"/>
</dbReference>
<gene>
    <name evidence="7" type="ORF">FHS60_001245</name>
</gene>
<comment type="caution">
    <text evidence="7">The sequence shown here is derived from an EMBL/GenBank/DDBJ whole genome shotgun (WGS) entry which is preliminary data.</text>
</comment>
<comment type="subcellular location">
    <subcellularLocation>
        <location evidence="1">Membrane</location>
        <topology evidence="1">Multi-pass membrane protein</topology>
    </subcellularLocation>
</comment>
<dbReference type="GO" id="GO:0016020">
    <property type="term" value="C:membrane"/>
    <property type="evidence" value="ECO:0007669"/>
    <property type="project" value="UniProtKB-SubCell"/>
</dbReference>
<keyword evidence="3 6" id="KW-1133">Transmembrane helix</keyword>
<evidence type="ECO:0000256" key="3">
    <source>
        <dbReference type="ARBA" id="ARBA00022989"/>
    </source>
</evidence>
<evidence type="ECO:0000313" key="7">
    <source>
        <dbReference type="EMBL" id="MBB3702776.1"/>
    </source>
</evidence>
<dbReference type="GO" id="GO:0009403">
    <property type="term" value="P:toxin biosynthetic process"/>
    <property type="evidence" value="ECO:0007669"/>
    <property type="project" value="InterPro"/>
</dbReference>
<protein>
    <submittedName>
        <fullName evidence="7">Putative membrane protein required for colicin V production</fullName>
    </submittedName>
</protein>
<reference evidence="7 8" key="1">
    <citation type="submission" date="2020-08" db="EMBL/GenBank/DDBJ databases">
        <title>Genomic Encyclopedia of Type Strains, Phase IV (KMG-IV): sequencing the most valuable type-strain genomes for metagenomic binning, comparative biology and taxonomic classification.</title>
        <authorList>
            <person name="Goeker M."/>
        </authorList>
    </citation>
    <scope>NUCLEOTIDE SEQUENCE [LARGE SCALE GENOMIC DNA]</scope>
    <source>
        <strain evidence="7 8">DSM 22548</strain>
    </source>
</reference>
<dbReference type="EMBL" id="JACICA010000005">
    <property type="protein sequence ID" value="MBB3702776.1"/>
    <property type="molecule type" value="Genomic_DNA"/>
</dbReference>
<dbReference type="RefSeq" id="WP_183696292.1">
    <property type="nucleotide sequence ID" value="NZ_JACICA010000005.1"/>
</dbReference>
<feature type="transmembrane region" description="Helical" evidence="6">
    <location>
        <begin position="63"/>
        <end position="84"/>
    </location>
</feature>
<sequence length="199" mass="21620">MLDIFLLIVLLWAIYDGWRDGFVKQLASAGGFLLGLFVAATFYSTLGEYLTVDGSQTNMMTSLVAFFILWIIVPIALGLVAKVVTKALKGMHLGLPNSLLGVGVSVVKYLILLSCVLNVMGGLRILDESKTSTSYLYAPSKGFLGWAFDQASTEASSTATESDSLRAQQAASDTVWVDVSHKQKPTHRKKTTSDKPKKH</sequence>
<keyword evidence="4 6" id="KW-0472">Membrane</keyword>
<feature type="region of interest" description="Disordered" evidence="5">
    <location>
        <begin position="171"/>
        <end position="199"/>
    </location>
</feature>
<feature type="transmembrane region" description="Helical" evidence="6">
    <location>
        <begin position="29"/>
        <end position="51"/>
    </location>
</feature>
<organism evidence="7 8">
    <name type="scientific">Alloprevotella rava</name>
    <dbReference type="NCBI Taxonomy" id="671218"/>
    <lineage>
        <taxon>Bacteria</taxon>
        <taxon>Pseudomonadati</taxon>
        <taxon>Bacteroidota</taxon>
        <taxon>Bacteroidia</taxon>
        <taxon>Bacteroidales</taxon>
        <taxon>Prevotellaceae</taxon>
        <taxon>Alloprevotella</taxon>
    </lineage>
</organism>
<proteinExistence type="predicted"/>
<evidence type="ECO:0000256" key="2">
    <source>
        <dbReference type="ARBA" id="ARBA00022692"/>
    </source>
</evidence>